<dbReference type="PROSITE" id="PS00972">
    <property type="entry name" value="USP_1"/>
    <property type="match status" value="1"/>
</dbReference>
<accession>A0A067MVE2</accession>
<protein>
    <recommendedName>
        <fullName evidence="7">Ubiquitin carboxyl-terminal hydrolase</fullName>
        <ecNumber evidence="7">3.4.19.12</ecNumber>
    </recommendedName>
</protein>
<comment type="similarity">
    <text evidence="2 7">Belongs to the peptidase C19 family.</text>
</comment>
<feature type="compositionally biased region" description="Low complexity" evidence="8">
    <location>
        <begin position="723"/>
        <end position="734"/>
    </location>
</feature>
<dbReference type="OrthoDB" id="420187at2759"/>
<dbReference type="GO" id="GO:0006508">
    <property type="term" value="P:proteolysis"/>
    <property type="evidence" value="ECO:0007669"/>
    <property type="project" value="UniProtKB-KW"/>
</dbReference>
<dbReference type="InterPro" id="IPR038765">
    <property type="entry name" value="Papain-like_cys_pep_sf"/>
</dbReference>
<dbReference type="Proteomes" id="UP000027195">
    <property type="component" value="Unassembled WGS sequence"/>
</dbReference>
<feature type="region of interest" description="Disordered" evidence="8">
    <location>
        <begin position="697"/>
        <end position="753"/>
    </location>
</feature>
<evidence type="ECO:0000256" key="8">
    <source>
        <dbReference type="SAM" id="MobiDB-lite"/>
    </source>
</evidence>
<feature type="compositionally biased region" description="Basic residues" evidence="8">
    <location>
        <begin position="779"/>
        <end position="789"/>
    </location>
</feature>
<keyword evidence="3 7" id="KW-0645">Protease</keyword>
<feature type="compositionally biased region" description="Low complexity" evidence="8">
    <location>
        <begin position="143"/>
        <end position="155"/>
    </location>
</feature>
<keyword evidence="6 7" id="KW-0788">Thiol protease</keyword>
<evidence type="ECO:0000313" key="10">
    <source>
        <dbReference type="EMBL" id="KDQ15536.1"/>
    </source>
</evidence>
<dbReference type="GO" id="GO:0005634">
    <property type="term" value="C:nucleus"/>
    <property type="evidence" value="ECO:0007669"/>
    <property type="project" value="TreeGrafter"/>
</dbReference>
<dbReference type="GO" id="GO:0016579">
    <property type="term" value="P:protein deubiquitination"/>
    <property type="evidence" value="ECO:0007669"/>
    <property type="project" value="InterPro"/>
</dbReference>
<dbReference type="PANTHER" id="PTHR24006:SF758">
    <property type="entry name" value="UBIQUITIN CARBOXYL-TERMINAL HYDROLASE 36"/>
    <property type="match status" value="1"/>
</dbReference>
<evidence type="ECO:0000259" key="9">
    <source>
        <dbReference type="PROSITE" id="PS50235"/>
    </source>
</evidence>
<dbReference type="SUPFAM" id="SSF54001">
    <property type="entry name" value="Cysteine proteinases"/>
    <property type="match status" value="1"/>
</dbReference>
<dbReference type="InParanoid" id="A0A067MVE2"/>
<feature type="compositionally biased region" description="Low complexity" evidence="8">
    <location>
        <begin position="608"/>
        <end position="626"/>
    </location>
</feature>
<dbReference type="GO" id="GO:0004843">
    <property type="term" value="F:cysteine-type deubiquitinase activity"/>
    <property type="evidence" value="ECO:0007669"/>
    <property type="project" value="UniProtKB-UniRule"/>
</dbReference>
<feature type="compositionally biased region" description="Polar residues" evidence="8">
    <location>
        <begin position="130"/>
        <end position="142"/>
    </location>
</feature>
<proteinExistence type="inferred from homology"/>
<dbReference type="AlphaFoldDB" id="A0A067MVE2"/>
<dbReference type="Gene3D" id="3.90.70.10">
    <property type="entry name" value="Cysteine proteinases"/>
    <property type="match status" value="1"/>
</dbReference>
<dbReference type="PANTHER" id="PTHR24006">
    <property type="entry name" value="UBIQUITIN CARBOXYL-TERMINAL HYDROLASE"/>
    <property type="match status" value="1"/>
</dbReference>
<dbReference type="InterPro" id="IPR018200">
    <property type="entry name" value="USP_CS"/>
</dbReference>
<dbReference type="Pfam" id="PF00443">
    <property type="entry name" value="UCH"/>
    <property type="match status" value="1"/>
</dbReference>
<feature type="region of interest" description="Disordered" evidence="8">
    <location>
        <begin position="18"/>
        <end position="83"/>
    </location>
</feature>
<dbReference type="EC" id="3.4.19.12" evidence="7"/>
<organism evidence="10 11">
    <name type="scientific">Botryobasidium botryosum (strain FD-172 SS1)</name>
    <dbReference type="NCBI Taxonomy" id="930990"/>
    <lineage>
        <taxon>Eukaryota</taxon>
        <taxon>Fungi</taxon>
        <taxon>Dikarya</taxon>
        <taxon>Basidiomycota</taxon>
        <taxon>Agaricomycotina</taxon>
        <taxon>Agaricomycetes</taxon>
        <taxon>Cantharellales</taxon>
        <taxon>Botryobasidiaceae</taxon>
        <taxon>Botryobasidium</taxon>
    </lineage>
</organism>
<dbReference type="InterPro" id="IPR050164">
    <property type="entry name" value="Peptidase_C19"/>
</dbReference>
<keyword evidence="11" id="KW-1185">Reference proteome</keyword>
<dbReference type="FunCoup" id="A0A067MVE2">
    <property type="interactions" value="145"/>
</dbReference>
<dbReference type="GO" id="GO:0005829">
    <property type="term" value="C:cytosol"/>
    <property type="evidence" value="ECO:0007669"/>
    <property type="project" value="TreeGrafter"/>
</dbReference>
<dbReference type="HOGENOM" id="CLU_008279_10_4_1"/>
<evidence type="ECO:0000256" key="7">
    <source>
        <dbReference type="RuleBase" id="RU366025"/>
    </source>
</evidence>
<dbReference type="STRING" id="930990.A0A067MVE2"/>
<evidence type="ECO:0000256" key="4">
    <source>
        <dbReference type="ARBA" id="ARBA00022786"/>
    </source>
</evidence>
<feature type="compositionally biased region" description="Pro residues" evidence="8">
    <location>
        <begin position="156"/>
        <end position="168"/>
    </location>
</feature>
<dbReference type="PROSITE" id="PS00973">
    <property type="entry name" value="USP_2"/>
    <property type="match status" value="1"/>
</dbReference>
<comment type="catalytic activity">
    <reaction evidence="1 7">
        <text>Thiol-dependent hydrolysis of ester, thioester, amide, peptide and isopeptide bonds formed by the C-terminal Gly of ubiquitin (a 76-residue protein attached to proteins as an intracellular targeting signal).</text>
        <dbReference type="EC" id="3.4.19.12"/>
    </reaction>
</comment>
<evidence type="ECO:0000256" key="6">
    <source>
        <dbReference type="ARBA" id="ARBA00022807"/>
    </source>
</evidence>
<dbReference type="FunFam" id="3.90.70.10:FF:000119">
    <property type="entry name" value="Ubiquitin specific peptidase 36"/>
    <property type="match status" value="1"/>
</dbReference>
<dbReference type="EMBL" id="KL198032">
    <property type="protein sequence ID" value="KDQ15536.1"/>
    <property type="molecule type" value="Genomic_DNA"/>
</dbReference>
<feature type="compositionally biased region" description="Acidic residues" evidence="8">
    <location>
        <begin position="545"/>
        <end position="555"/>
    </location>
</feature>
<dbReference type="InterPro" id="IPR001394">
    <property type="entry name" value="Peptidase_C19_UCH"/>
</dbReference>
<feature type="region of interest" description="Disordered" evidence="8">
    <location>
        <begin position="607"/>
        <end position="626"/>
    </location>
</feature>
<feature type="domain" description="USP" evidence="9">
    <location>
        <begin position="191"/>
        <end position="495"/>
    </location>
</feature>
<feature type="region of interest" description="Disordered" evidence="8">
    <location>
        <begin position="517"/>
        <end position="583"/>
    </location>
</feature>
<evidence type="ECO:0000313" key="11">
    <source>
        <dbReference type="Proteomes" id="UP000027195"/>
    </source>
</evidence>
<name>A0A067MVE2_BOTB1</name>
<feature type="region of interest" description="Disordered" evidence="8">
    <location>
        <begin position="768"/>
        <end position="789"/>
    </location>
</feature>
<evidence type="ECO:0000256" key="1">
    <source>
        <dbReference type="ARBA" id="ARBA00000707"/>
    </source>
</evidence>
<evidence type="ECO:0000256" key="3">
    <source>
        <dbReference type="ARBA" id="ARBA00022670"/>
    </source>
</evidence>
<gene>
    <name evidence="10" type="ORF">BOTBODRAFT_31855</name>
</gene>
<dbReference type="CDD" id="cd02661">
    <property type="entry name" value="Peptidase_C19E"/>
    <property type="match status" value="1"/>
</dbReference>
<dbReference type="InterPro" id="IPR028889">
    <property type="entry name" value="USP"/>
</dbReference>
<sequence length="789" mass="83302">MLTGARVPTIALRRLALAARRRPHPRRPPPAMMMALSPPPISTPSFPLPAEDDTQNQAASPAESAPNTGNNNNKTGTDDIFNSPALGKTVTQLADLLSRPIRFTDGGVQGMNIAEGKYEPIDDSKLPENAATNGAGPSQTKGSSTSEAPTSAAPPSTAPAPPTQPPPQNRIAHLHTGVIPTVWPQGVEIGSGFTNQGNTCFLNSVLQCLLHTPSLLHMLNRHTENDCYARGFCMACDLRTVAVRSHEGRFKSSSPFPIIKNLNNIAKHMRRGRQEDAQEFLRYSIDALQKSCLANNPQRIPPSKIPPAQAETTWVHKIFGGRLRSRVTCKKCHHPSDTFDSFLDLSLDVRRSDSVKEAISEFVAIDKLSGDDQYKCEKCKKPVNAEKQFTLHDAPQVLTVHLKRFTPMGSKLTHPVRYDERLSLAPYMSEGQFGPRYVLYGVISHAGGGPHSGHYYAHIKSASGKWFEMNDESVSPAFRSPLGLKNAYLLFYMRERGSALEGVLKSGLNGVGGVKGVAGTSGVNGSSGGAGVSEDKGKRKRVEPGEGDDGAEGGEDVGARAGPSSSPNPNKKFKPIAPAPDPAARALADKIKAAEAARAVSVSPTRPTATVTASTSGTAGTSAGAGAKRTILGPVGMNRADLGGLVDYEDSSEDVGAPVSAAAAAPQASTSSSPAAASKIKAQAGVPAASFYGSVTPKAKAKHKNTGSEGDGGENGRRLVAHSSPSTNLSSPYSAYGTPGAQKPSGRNPFKFGTDNLKEKRLAQAVGVHRPPGHGISKGMKKRTFRSLI</sequence>
<keyword evidence="4 7" id="KW-0833">Ubl conjugation pathway</keyword>
<dbReference type="PROSITE" id="PS50235">
    <property type="entry name" value="USP_3"/>
    <property type="match status" value="1"/>
</dbReference>
<evidence type="ECO:0000256" key="2">
    <source>
        <dbReference type="ARBA" id="ARBA00009085"/>
    </source>
</evidence>
<keyword evidence="5 7" id="KW-0378">Hydrolase</keyword>
<reference evidence="11" key="1">
    <citation type="journal article" date="2014" name="Proc. Natl. Acad. Sci. U.S.A.">
        <title>Extensive sampling of basidiomycete genomes demonstrates inadequacy of the white-rot/brown-rot paradigm for wood decay fungi.</title>
        <authorList>
            <person name="Riley R."/>
            <person name="Salamov A.A."/>
            <person name="Brown D.W."/>
            <person name="Nagy L.G."/>
            <person name="Floudas D."/>
            <person name="Held B.W."/>
            <person name="Levasseur A."/>
            <person name="Lombard V."/>
            <person name="Morin E."/>
            <person name="Otillar R."/>
            <person name="Lindquist E.A."/>
            <person name="Sun H."/>
            <person name="LaButti K.M."/>
            <person name="Schmutz J."/>
            <person name="Jabbour D."/>
            <person name="Luo H."/>
            <person name="Baker S.E."/>
            <person name="Pisabarro A.G."/>
            <person name="Walton J.D."/>
            <person name="Blanchette R.A."/>
            <person name="Henrissat B."/>
            <person name="Martin F."/>
            <person name="Cullen D."/>
            <person name="Hibbett D.S."/>
            <person name="Grigoriev I.V."/>
        </authorList>
    </citation>
    <scope>NUCLEOTIDE SEQUENCE [LARGE SCALE GENOMIC DNA]</scope>
    <source>
        <strain evidence="11">FD-172 SS1</strain>
    </source>
</reference>
<evidence type="ECO:0000256" key="5">
    <source>
        <dbReference type="ARBA" id="ARBA00022801"/>
    </source>
</evidence>
<feature type="region of interest" description="Disordered" evidence="8">
    <location>
        <begin position="119"/>
        <end position="171"/>
    </location>
</feature>